<gene>
    <name evidence="1" type="ORF">HUG12_09470</name>
</gene>
<dbReference type="OrthoDB" id="387618at2157"/>
<keyword evidence="2" id="KW-1185">Reference proteome</keyword>
<reference evidence="1 2" key="1">
    <citation type="submission" date="2020-06" db="EMBL/GenBank/DDBJ databases">
        <title>NJ-3-1, isolated from saline soil.</title>
        <authorList>
            <person name="Cui H.L."/>
            <person name="Shi X."/>
        </authorList>
    </citation>
    <scope>NUCLEOTIDE SEQUENCE [LARGE SCALE GENOMIC DNA]</scope>
    <source>
        <strain evidence="1 2">NJ-3-1</strain>
    </source>
</reference>
<dbReference type="Proteomes" id="UP000509626">
    <property type="component" value="Chromosome"/>
</dbReference>
<dbReference type="GeneID" id="56037687"/>
<organism evidence="1 2">
    <name type="scientific">Halorarum salinum</name>
    <dbReference type="NCBI Taxonomy" id="2743089"/>
    <lineage>
        <taxon>Archaea</taxon>
        <taxon>Methanobacteriati</taxon>
        <taxon>Methanobacteriota</taxon>
        <taxon>Stenosarchaea group</taxon>
        <taxon>Halobacteria</taxon>
        <taxon>Halobacteriales</taxon>
        <taxon>Haloferacaceae</taxon>
        <taxon>Halorarum</taxon>
    </lineage>
</organism>
<evidence type="ECO:0000313" key="2">
    <source>
        <dbReference type="Proteomes" id="UP000509626"/>
    </source>
</evidence>
<proteinExistence type="predicted"/>
<sequence>MTYQFRGGPSGYLDFTIGDFVFRVYPDDVFADLGTLPNENTLEVNITHEQLSALADGFKRRIALAPTRVEEGGTQYTKSPLGKGYDIKLDTAKEVVFQHKAPVKTRVLGPDDSAIQWLCYRVNMTQVYNLVLQYSPGEAFLALPAVPQQDHIREGLARSVFVDAYAVFLQALRHRQELSWIYVEYCPVALDRSHVIGKYRTQKWAMTGLDTYPYCQFGDRSTSHHPLVYFWDDLKEHIKRCDYGLPIRGVRDEAFFDTIELDPRAYPGEYPELPDEFDSMDAFLGAFDPDFRDYIERRFTLNALARTQSHQQRDSYRWQLTRSLQERVQRGREYERLRVPEGVTFHGEDEGGDTEWVTSNLFDSFVGSRNPLTKGLSGNCRYILENGCPAESLTL</sequence>
<dbReference type="KEGG" id="halu:HUG12_09470"/>
<dbReference type="RefSeq" id="WP_179268520.1">
    <property type="nucleotide sequence ID" value="NZ_CP058579.1"/>
</dbReference>
<dbReference type="AlphaFoldDB" id="A0A7D5LB76"/>
<protein>
    <submittedName>
        <fullName evidence="1">Uncharacterized protein</fullName>
    </submittedName>
</protein>
<accession>A0A7D5LB76</accession>
<dbReference type="EMBL" id="CP058579">
    <property type="protein sequence ID" value="QLG61935.1"/>
    <property type="molecule type" value="Genomic_DNA"/>
</dbReference>
<name>A0A7D5LB76_9EURY</name>
<evidence type="ECO:0000313" key="1">
    <source>
        <dbReference type="EMBL" id="QLG61935.1"/>
    </source>
</evidence>